<evidence type="ECO:0000256" key="2">
    <source>
        <dbReference type="ARBA" id="ARBA00023285"/>
    </source>
</evidence>
<keyword evidence="3" id="KW-0808">Transferase</keyword>
<keyword evidence="2" id="KW-0170">Cobalt</keyword>
<reference evidence="5" key="2">
    <citation type="submission" date="2021-04" db="EMBL/GenBank/DDBJ databases">
        <authorList>
            <person name="Gilroy R."/>
        </authorList>
    </citation>
    <scope>NUCLEOTIDE SEQUENCE</scope>
    <source>
        <strain evidence="5">B3-3758</strain>
    </source>
</reference>
<reference evidence="5" key="1">
    <citation type="journal article" date="2021" name="PeerJ">
        <title>Extensive microbial diversity within the chicken gut microbiome revealed by metagenomics and culture.</title>
        <authorList>
            <person name="Gilroy R."/>
            <person name="Ravi A."/>
            <person name="Getino M."/>
            <person name="Pursley I."/>
            <person name="Horton D.L."/>
            <person name="Alikhan N.F."/>
            <person name="Baker D."/>
            <person name="Gharbi K."/>
            <person name="Hall N."/>
            <person name="Watson M."/>
            <person name="Adriaenssens E.M."/>
            <person name="Foster-Nyarko E."/>
            <person name="Jarju S."/>
            <person name="Secka A."/>
            <person name="Antonio M."/>
            <person name="Oren A."/>
            <person name="Chaudhuri R.R."/>
            <person name="La Ragione R."/>
            <person name="Hildebrand F."/>
            <person name="Pallen M.J."/>
        </authorList>
    </citation>
    <scope>NUCLEOTIDE SEQUENCE</scope>
    <source>
        <strain evidence="5">B3-3758</strain>
    </source>
</reference>
<comment type="caution">
    <text evidence="5">The sequence shown here is derived from an EMBL/GenBank/DDBJ whole genome shotgun (WGS) entry which is preliminary data.</text>
</comment>
<organism evidence="5 6">
    <name type="scientific">Candidatus Bacteroides intestinipullorum</name>
    <dbReference type="NCBI Taxonomy" id="2838471"/>
    <lineage>
        <taxon>Bacteria</taxon>
        <taxon>Pseudomonadati</taxon>
        <taxon>Bacteroidota</taxon>
        <taxon>Bacteroidia</taxon>
        <taxon>Bacteroidales</taxon>
        <taxon>Bacteroidaceae</taxon>
        <taxon>Bacteroides</taxon>
    </lineage>
</organism>
<dbReference type="PANTHER" id="PTHR45833:SF1">
    <property type="entry name" value="METHIONINE SYNTHASE"/>
    <property type="match status" value="1"/>
</dbReference>
<dbReference type="GO" id="GO:0008705">
    <property type="term" value="F:methionine synthase activity"/>
    <property type="evidence" value="ECO:0007669"/>
    <property type="project" value="InterPro"/>
</dbReference>
<dbReference type="PANTHER" id="PTHR45833">
    <property type="entry name" value="METHIONINE SYNTHASE"/>
    <property type="match status" value="1"/>
</dbReference>
<dbReference type="GO" id="GO:0032259">
    <property type="term" value="P:methylation"/>
    <property type="evidence" value="ECO:0007669"/>
    <property type="project" value="UniProtKB-KW"/>
</dbReference>
<evidence type="ECO:0000259" key="4">
    <source>
        <dbReference type="PROSITE" id="PS50974"/>
    </source>
</evidence>
<dbReference type="GO" id="GO:0050667">
    <property type="term" value="P:homocysteine metabolic process"/>
    <property type="evidence" value="ECO:0007669"/>
    <property type="project" value="TreeGrafter"/>
</dbReference>
<name>A0A9E2KEZ5_9BACE</name>
<gene>
    <name evidence="5" type="ORF">H9791_03595</name>
</gene>
<evidence type="ECO:0000313" key="6">
    <source>
        <dbReference type="Proteomes" id="UP000824236"/>
    </source>
</evidence>
<dbReference type="AlphaFoldDB" id="A0A9E2KEZ5"/>
<keyword evidence="1" id="KW-0479">Metal-binding</keyword>
<evidence type="ECO:0000256" key="3">
    <source>
        <dbReference type="PROSITE-ProRule" id="PRU00346"/>
    </source>
</evidence>
<dbReference type="InterPro" id="IPR037010">
    <property type="entry name" value="VitB12-dep_Met_synth_activ_sf"/>
</dbReference>
<evidence type="ECO:0000256" key="1">
    <source>
        <dbReference type="ARBA" id="ARBA00022723"/>
    </source>
</evidence>
<dbReference type="Pfam" id="PF02965">
    <property type="entry name" value="Met_synt_B12"/>
    <property type="match status" value="1"/>
</dbReference>
<dbReference type="GO" id="GO:0046653">
    <property type="term" value="P:tetrahydrofolate metabolic process"/>
    <property type="evidence" value="ECO:0007669"/>
    <property type="project" value="TreeGrafter"/>
</dbReference>
<sequence length="271" mass="30516">MLDSQILTYPVHEVTPYISWSYFFHAWGVRSSESQSPEVMGLMADARQMLMEMEDVVHPQCLYRLCTAGADGDDLVVEGTRIPLLRQQEPHADGSPLLCLSDFVRPIALSMPDRIGLFAATVHTDRAFPDDPYRNLLLQTLMDRLAEAAVELMHAYVRRVAWGYAPDESIKINDMLQGRYQGIRPAVGYPSLPDQSINFILDSLLDMQQIGIRLTENGAMHPHSSVSGLMLAHPAARYFTVGHIGEDQFKDYARRRGLPLDKMQKFLAALL</sequence>
<dbReference type="Gene3D" id="1.10.288.10">
    <property type="entry name" value="Cobalamin-dependent Methionine Synthase, domain 2"/>
    <property type="match status" value="1"/>
</dbReference>
<dbReference type="Gene3D" id="3.10.196.10">
    <property type="entry name" value="Vitamin B12-dependent methionine synthase, activation domain"/>
    <property type="match status" value="1"/>
</dbReference>
<dbReference type="Proteomes" id="UP000824236">
    <property type="component" value="Unassembled WGS sequence"/>
</dbReference>
<dbReference type="GO" id="GO:0005829">
    <property type="term" value="C:cytosol"/>
    <property type="evidence" value="ECO:0007669"/>
    <property type="project" value="TreeGrafter"/>
</dbReference>
<dbReference type="PROSITE" id="PS50974">
    <property type="entry name" value="ADOMET_ACTIVATION"/>
    <property type="match status" value="1"/>
</dbReference>
<dbReference type="InterPro" id="IPR050554">
    <property type="entry name" value="Met_Synthase/Corrinoid"/>
</dbReference>
<keyword evidence="3 5" id="KW-0489">Methyltransferase</keyword>
<dbReference type="InterPro" id="IPR004223">
    <property type="entry name" value="VitB12-dep_Met_synth_activ_dom"/>
</dbReference>
<proteinExistence type="predicted"/>
<protein>
    <submittedName>
        <fullName evidence="5">5-methyltetrahydrofolate--homocysteine methyltransferase</fullName>
    </submittedName>
</protein>
<evidence type="ECO:0000313" key="5">
    <source>
        <dbReference type="EMBL" id="MBU3813578.1"/>
    </source>
</evidence>
<dbReference type="EMBL" id="JAHLFO010000041">
    <property type="protein sequence ID" value="MBU3813578.1"/>
    <property type="molecule type" value="Genomic_DNA"/>
</dbReference>
<accession>A0A9E2KEZ5</accession>
<dbReference type="GO" id="GO:0046872">
    <property type="term" value="F:metal ion binding"/>
    <property type="evidence" value="ECO:0007669"/>
    <property type="project" value="UniProtKB-KW"/>
</dbReference>
<feature type="domain" description="AdoMet activation" evidence="4">
    <location>
        <begin position="1"/>
        <end position="271"/>
    </location>
</feature>
<dbReference type="SUPFAM" id="SSF56507">
    <property type="entry name" value="Methionine synthase activation domain-like"/>
    <property type="match status" value="1"/>
</dbReference>